<feature type="transmembrane region" description="Helical" evidence="1">
    <location>
        <begin position="234"/>
        <end position="254"/>
    </location>
</feature>
<keyword evidence="1" id="KW-0812">Transmembrane</keyword>
<feature type="transmembrane region" description="Helical" evidence="1">
    <location>
        <begin position="309"/>
        <end position="328"/>
    </location>
</feature>
<feature type="transmembrane region" description="Helical" evidence="1">
    <location>
        <begin position="274"/>
        <end position="293"/>
    </location>
</feature>
<evidence type="ECO:0008006" key="4">
    <source>
        <dbReference type="Google" id="ProtNLM"/>
    </source>
</evidence>
<dbReference type="Proteomes" id="UP001356704">
    <property type="component" value="Unassembled WGS sequence"/>
</dbReference>
<feature type="transmembrane region" description="Helical" evidence="1">
    <location>
        <begin position="12"/>
        <end position="29"/>
    </location>
</feature>
<protein>
    <recommendedName>
        <fullName evidence="4">Oligosaccharide repeat unit polymerase</fullName>
    </recommendedName>
</protein>
<dbReference type="RefSeq" id="WP_331809039.1">
    <property type="nucleotide sequence ID" value="NZ_JAZHOU010000001.1"/>
</dbReference>
<gene>
    <name evidence="2" type="ORF">V1468_04460</name>
</gene>
<feature type="transmembrane region" description="Helical" evidence="1">
    <location>
        <begin position="93"/>
        <end position="112"/>
    </location>
</feature>
<keyword evidence="1" id="KW-0472">Membrane</keyword>
<evidence type="ECO:0000313" key="3">
    <source>
        <dbReference type="Proteomes" id="UP001356704"/>
    </source>
</evidence>
<organism evidence="2 3">
    <name type="scientific">Winogradskyella poriferorum</name>
    <dbReference type="NCBI Taxonomy" id="307627"/>
    <lineage>
        <taxon>Bacteria</taxon>
        <taxon>Pseudomonadati</taxon>
        <taxon>Bacteroidota</taxon>
        <taxon>Flavobacteriia</taxon>
        <taxon>Flavobacteriales</taxon>
        <taxon>Flavobacteriaceae</taxon>
        <taxon>Winogradskyella</taxon>
    </lineage>
</organism>
<feature type="transmembrane region" description="Helical" evidence="1">
    <location>
        <begin position="203"/>
        <end position="222"/>
    </location>
</feature>
<feature type="transmembrane region" description="Helical" evidence="1">
    <location>
        <begin position="118"/>
        <end position="151"/>
    </location>
</feature>
<reference evidence="2 3" key="1">
    <citation type="submission" date="2024-02" db="EMBL/GenBank/DDBJ databases">
        <title>Winogradskyella poriferorum JCM 12885.</title>
        <authorList>
            <person name="Zhang D.-F."/>
            <person name="Fu Z.-Y."/>
        </authorList>
    </citation>
    <scope>NUCLEOTIDE SEQUENCE [LARGE SCALE GENOMIC DNA]</scope>
    <source>
        <strain evidence="2 3">JCM 12885</strain>
    </source>
</reference>
<feature type="transmembrane region" description="Helical" evidence="1">
    <location>
        <begin position="334"/>
        <end position="355"/>
    </location>
</feature>
<feature type="transmembrane region" description="Helical" evidence="1">
    <location>
        <begin position="59"/>
        <end position="81"/>
    </location>
</feature>
<evidence type="ECO:0000313" key="2">
    <source>
        <dbReference type="EMBL" id="MEF3078249.1"/>
    </source>
</evidence>
<accession>A0ABU7W561</accession>
<feature type="transmembrane region" description="Helical" evidence="1">
    <location>
        <begin position="163"/>
        <end position="183"/>
    </location>
</feature>
<sequence length="361" mass="42736">MAKDFWSVLNMYLIANIAFIFGFLLYHQVSTPKIRNLYKSDLNHKLFTKYIIPEYFIKIAYTLTLLVVVCYLFTYGKLLLVREDYIPEFENKFLITIAKVISLIGSIILGLVHNKNKYSSWFLIVVITAFTFATGSRITFLILMLYFLTIFQMSGNTKKNKLRFLFQIVISFVFLSYLISLRQLKEHGVVPYIATLFSEDSDIIESVAFNIYYSFIFGVFATARTIREADPNWYYMYVSLNPLPGSMVGWPEVAENLKLTKFMPFTLHGQVFKMGYSFLVFFFLLIGSLFSFFEKKIRKFLINDKKRTAVLFTLILSLFIFYSFEYHLRSAFRYIYYAYFVLLSVYFFQSLWRYIPKKKTQ</sequence>
<comment type="caution">
    <text evidence="2">The sequence shown here is derived from an EMBL/GenBank/DDBJ whole genome shotgun (WGS) entry which is preliminary data.</text>
</comment>
<keyword evidence="1" id="KW-1133">Transmembrane helix</keyword>
<evidence type="ECO:0000256" key="1">
    <source>
        <dbReference type="SAM" id="Phobius"/>
    </source>
</evidence>
<dbReference type="EMBL" id="JAZHOU010000001">
    <property type="protein sequence ID" value="MEF3078249.1"/>
    <property type="molecule type" value="Genomic_DNA"/>
</dbReference>
<proteinExistence type="predicted"/>
<keyword evidence="3" id="KW-1185">Reference proteome</keyword>
<name>A0ABU7W561_9FLAO</name>